<dbReference type="Proteomes" id="UP001597362">
    <property type="component" value="Unassembled WGS sequence"/>
</dbReference>
<evidence type="ECO:0008006" key="4">
    <source>
        <dbReference type="Google" id="ProtNLM"/>
    </source>
</evidence>
<proteinExistence type="predicted"/>
<sequence length="207" mass="23849">MVKQELRQWLYLWKTQKHLLLLPIITPIICLFIASKNLQLAKDMVVFVGFPVLIFPMVALFMQIGSLNQQELFITFPITLWRYAIIRPACLSMFYALLYAIVTIRLHEQVELFLVFIAATLFMLFTGLCIALFKNSAVGLSLSLIILLGGLFTTGSGLGPLYIMQWYRWQPGSSPDQYLKEYIVLIILCSLLTLVVIKNRNKFFLFK</sequence>
<name>A0ABW4YEV2_9BACL</name>
<feature type="transmembrane region" description="Helical" evidence="1">
    <location>
        <begin position="44"/>
        <end position="64"/>
    </location>
</feature>
<feature type="transmembrane region" description="Helical" evidence="1">
    <location>
        <begin position="85"/>
        <end position="106"/>
    </location>
</feature>
<keyword evidence="1" id="KW-1133">Transmembrane helix</keyword>
<dbReference type="RefSeq" id="WP_377769182.1">
    <property type="nucleotide sequence ID" value="NZ_JBHUHO010000002.1"/>
</dbReference>
<evidence type="ECO:0000313" key="3">
    <source>
        <dbReference type="Proteomes" id="UP001597362"/>
    </source>
</evidence>
<keyword evidence="3" id="KW-1185">Reference proteome</keyword>
<gene>
    <name evidence="2" type="ORF">ACFSJH_00360</name>
</gene>
<organism evidence="2 3">
    <name type="scientific">Paenibacillus yanchengensis</name>
    <dbReference type="NCBI Taxonomy" id="2035833"/>
    <lineage>
        <taxon>Bacteria</taxon>
        <taxon>Bacillati</taxon>
        <taxon>Bacillota</taxon>
        <taxon>Bacilli</taxon>
        <taxon>Bacillales</taxon>
        <taxon>Paenibacillaceae</taxon>
        <taxon>Paenibacillus</taxon>
    </lineage>
</organism>
<protein>
    <recommendedName>
        <fullName evidence="4">ABC transporter permease</fullName>
    </recommendedName>
</protein>
<evidence type="ECO:0000256" key="1">
    <source>
        <dbReference type="SAM" id="Phobius"/>
    </source>
</evidence>
<dbReference type="EMBL" id="JBHUHO010000002">
    <property type="protein sequence ID" value="MFD2114207.1"/>
    <property type="molecule type" value="Genomic_DNA"/>
</dbReference>
<accession>A0ABW4YEV2</accession>
<evidence type="ECO:0000313" key="2">
    <source>
        <dbReference type="EMBL" id="MFD2114207.1"/>
    </source>
</evidence>
<feature type="transmembrane region" description="Helical" evidence="1">
    <location>
        <begin position="179"/>
        <end position="197"/>
    </location>
</feature>
<comment type="caution">
    <text evidence="2">The sequence shown here is derived from an EMBL/GenBank/DDBJ whole genome shotgun (WGS) entry which is preliminary data.</text>
</comment>
<feature type="transmembrane region" description="Helical" evidence="1">
    <location>
        <begin position="20"/>
        <end position="38"/>
    </location>
</feature>
<feature type="transmembrane region" description="Helical" evidence="1">
    <location>
        <begin position="112"/>
        <end position="133"/>
    </location>
</feature>
<reference evidence="3" key="1">
    <citation type="journal article" date="2019" name="Int. J. Syst. Evol. Microbiol.">
        <title>The Global Catalogue of Microorganisms (GCM) 10K type strain sequencing project: providing services to taxonomists for standard genome sequencing and annotation.</title>
        <authorList>
            <consortium name="The Broad Institute Genomics Platform"/>
            <consortium name="The Broad Institute Genome Sequencing Center for Infectious Disease"/>
            <person name="Wu L."/>
            <person name="Ma J."/>
        </authorList>
    </citation>
    <scope>NUCLEOTIDE SEQUENCE [LARGE SCALE GENOMIC DNA]</scope>
    <source>
        <strain evidence="3">GH52</strain>
    </source>
</reference>
<keyword evidence="1" id="KW-0812">Transmembrane</keyword>
<feature type="transmembrane region" description="Helical" evidence="1">
    <location>
        <begin position="145"/>
        <end position="167"/>
    </location>
</feature>
<keyword evidence="1" id="KW-0472">Membrane</keyword>